<dbReference type="Pfam" id="PF08757">
    <property type="entry name" value="CotH"/>
    <property type="match status" value="1"/>
</dbReference>
<dbReference type="PROSITE" id="PS51841">
    <property type="entry name" value="LTD"/>
    <property type="match status" value="1"/>
</dbReference>
<dbReference type="Proteomes" id="UP000182624">
    <property type="component" value="Unassembled WGS sequence"/>
</dbReference>
<evidence type="ECO:0000313" key="4">
    <source>
        <dbReference type="Proteomes" id="UP000182624"/>
    </source>
</evidence>
<evidence type="ECO:0000259" key="2">
    <source>
        <dbReference type="PROSITE" id="PS51841"/>
    </source>
</evidence>
<dbReference type="RefSeq" id="WP_074890338.1">
    <property type="nucleotide sequence ID" value="NZ_FOXO01000024.1"/>
</dbReference>
<dbReference type="InterPro" id="IPR026876">
    <property type="entry name" value="Fn3_assoc_repeat"/>
</dbReference>
<feature type="domain" description="LTD" evidence="2">
    <location>
        <begin position="81"/>
        <end position="223"/>
    </location>
</feature>
<gene>
    <name evidence="3" type="ORF">SAMN04487928_12458</name>
</gene>
<dbReference type="Gene3D" id="1.10.3130.20">
    <property type="entry name" value="Phycobilisome linker domain"/>
    <property type="match status" value="2"/>
</dbReference>
<sequence>MKIKKLWLGILTFGLAIFISMTPDIVAVAEEAQTLENALDEDEQSVTEEDLDGDEQPATEEDLDGDEQPATEEDADEVTAEETDTENQYGGLPCSQHLHVIINQIYGTGNKDARVSHSFIELYNPTDAAVNMSGWSIYYMSSSDGNANEWEKLVLTGIIDAHCSYLIRCAAIDDTSSVKYNIDSYDQTWEQHLFNKGLCVVLCSGSDDISADVETIDGMPVIDTYVDMLAVAGGDKAKNQPAYFESAYKSGQSKNKSIRRVAFSDTDSNDADTEICDYSADDCQDFRPRSGQDGAWYAATINFNKVSGFYSDPFDLTLENTSGVGRIYYTLDCSTPDPAKGNGIWYEGAIRITDATGNPNIYSMRTDTSLAYENGFPETPKGGVPKVPDYNIDKSTVLRAAVFSDSGEQISDIYTNSYFVGMLGRASLTNQYTVSITCEPDDLFGYDDGIYVLGATNGEDGVTADDWRYSQANYTNKGIEWEKRGLICIYDESGSPLLSQVCGVRIKGSSSRAYSQKSFNLYSRDEYDGNKRFKYDLFNTGKGPKRMTLFSGAHDIACKFNDYLVSEVCCAEENFDVFNMIPCALFLNGEYWGMYFLTDKYDDKYIEDKYGVKDDNVVMVKNGSIEEGDSEDITLWNQMRAFIENNDMEDEENYKKACELIDIDSFIRYYATEIYISNRDWPDNNTSAWRVRETSDKAYEDGKWRWMLFDVNCATMERASFDSIKWTKDRDPLFAGLMRNQHFRTKFSETILQIERDYFSSNEIDQIIDKFQADYTNGLKESYKRFYGAESFEEEYESTINERRDFFNRRADAINKYLQQHMDNAFLIYSDPVQAFVARMYYYVLQRQPEEEGLNDWTQQLKKHEIDGADFSAGVFMSQEYIAQDDTDEEFIEKLYSTILDREPDDSGMDYWKRMLRRGYSRAYVLRGFANSDEFSAVCSVYDIERGSLELTEDDYELEEAGQQIDEEKVRNYVTRLYAKILGRTPDETGFEYWIDRIITRMESAASVAKKGFFESQEYVEKNKSDGEFVEDCYRSLLDREPEDEGYDYWVNKLSSGKMTRAEVIQQGFGCSREFEALMREYGFLSD</sequence>
<dbReference type="Pfam" id="PF13946">
    <property type="entry name" value="DUF4214"/>
    <property type="match status" value="2"/>
</dbReference>
<dbReference type="InterPro" id="IPR025282">
    <property type="entry name" value="DUF4214"/>
</dbReference>
<dbReference type="InterPro" id="IPR014867">
    <property type="entry name" value="Spore_coat_CotH_CotH2/3/7"/>
</dbReference>
<dbReference type="Pfam" id="PF13287">
    <property type="entry name" value="Fn3_assoc"/>
    <property type="match status" value="1"/>
</dbReference>
<accession>A0A1I5WRI3</accession>
<name>A0A1I5WRI3_9FIRM</name>
<dbReference type="AlphaFoldDB" id="A0A1I5WRI3"/>
<feature type="compositionally biased region" description="Acidic residues" evidence="1">
    <location>
        <begin position="38"/>
        <end position="85"/>
    </location>
</feature>
<feature type="region of interest" description="Disordered" evidence="1">
    <location>
        <begin position="38"/>
        <end position="91"/>
    </location>
</feature>
<reference evidence="4" key="1">
    <citation type="submission" date="2016-10" db="EMBL/GenBank/DDBJ databases">
        <authorList>
            <person name="Varghese N."/>
            <person name="Submissions S."/>
        </authorList>
    </citation>
    <scope>NUCLEOTIDE SEQUENCE [LARGE SCALE GENOMIC DNA]</scope>
    <source>
        <strain evidence="4">P18</strain>
    </source>
</reference>
<dbReference type="EMBL" id="FOXO01000024">
    <property type="protein sequence ID" value="SFQ22191.1"/>
    <property type="molecule type" value="Genomic_DNA"/>
</dbReference>
<keyword evidence="4" id="KW-1185">Reference proteome</keyword>
<proteinExistence type="predicted"/>
<dbReference type="InterPro" id="IPR038255">
    <property type="entry name" value="PBS_linker_sf"/>
</dbReference>
<evidence type="ECO:0000256" key="1">
    <source>
        <dbReference type="SAM" id="MobiDB-lite"/>
    </source>
</evidence>
<protein>
    <recommendedName>
        <fullName evidence="2">LTD domain-containing protein</fullName>
    </recommendedName>
</protein>
<evidence type="ECO:0000313" key="3">
    <source>
        <dbReference type="EMBL" id="SFQ22191.1"/>
    </source>
</evidence>
<dbReference type="InterPro" id="IPR001322">
    <property type="entry name" value="Lamin_tail_dom"/>
</dbReference>
<organism evidence="3 4">
    <name type="scientific">Butyrivibrio proteoclasticus</name>
    <dbReference type="NCBI Taxonomy" id="43305"/>
    <lineage>
        <taxon>Bacteria</taxon>
        <taxon>Bacillati</taxon>
        <taxon>Bacillota</taxon>
        <taxon>Clostridia</taxon>
        <taxon>Lachnospirales</taxon>
        <taxon>Lachnospiraceae</taxon>
        <taxon>Butyrivibrio</taxon>
    </lineage>
</organism>